<protein>
    <submittedName>
        <fullName evidence="1">Uncharacterized protein</fullName>
    </submittedName>
</protein>
<sequence>MLKMLISKGRLYAVGWAAATLFITVVTDTTQAQQMPCNPSIQQNQMQSSGVGYRLHRCPDRVMVQAYSARGLPNALAVRQAEIQAQQALRRICHQVLPSSRCYEQKMPGTTIYREVNYQPRPGRADVTLTHRWPPLNVPQGWRFPNGQRPFSPPPP</sequence>
<evidence type="ECO:0000313" key="1">
    <source>
        <dbReference type="EMBL" id="CRH05407.1"/>
    </source>
</evidence>
<organism evidence="1">
    <name type="scientific">Magnetococcus massalia (strain MO-1)</name>
    <dbReference type="NCBI Taxonomy" id="451514"/>
    <lineage>
        <taxon>Bacteria</taxon>
        <taxon>Pseudomonadati</taxon>
        <taxon>Pseudomonadota</taxon>
        <taxon>Magnetococcia</taxon>
        <taxon>Magnetococcales</taxon>
        <taxon>Magnetococcaceae</taxon>
        <taxon>Magnetococcus</taxon>
    </lineage>
</organism>
<reference evidence="1" key="1">
    <citation type="submission" date="2015-04" db="EMBL/GenBank/DDBJ databases">
        <authorList>
            <person name="Syromyatnikov M.Y."/>
            <person name="Popov V.N."/>
        </authorList>
    </citation>
    <scope>NUCLEOTIDE SEQUENCE</scope>
    <source>
        <strain evidence="1">MO-1</strain>
    </source>
</reference>
<gene>
    <name evidence="1" type="ORF">MAGMO_1214</name>
</gene>
<dbReference type="EMBL" id="LO017727">
    <property type="protein sequence ID" value="CRH05407.1"/>
    <property type="molecule type" value="Genomic_DNA"/>
</dbReference>
<dbReference type="AlphaFoldDB" id="A0A1S7LH59"/>
<name>A0A1S7LH59_MAGMO</name>
<accession>A0A1S7LH59</accession>
<proteinExistence type="predicted"/>